<organism evidence="2 3">
    <name type="scientific">Bionectria ochroleuca</name>
    <name type="common">Gliocladium roseum</name>
    <dbReference type="NCBI Taxonomy" id="29856"/>
    <lineage>
        <taxon>Eukaryota</taxon>
        <taxon>Fungi</taxon>
        <taxon>Dikarya</taxon>
        <taxon>Ascomycota</taxon>
        <taxon>Pezizomycotina</taxon>
        <taxon>Sordariomycetes</taxon>
        <taxon>Hypocreomycetidae</taxon>
        <taxon>Hypocreales</taxon>
        <taxon>Bionectriaceae</taxon>
        <taxon>Clonostachys</taxon>
    </lineage>
</organism>
<comment type="caution">
    <text evidence="2">The sequence shown here is derived from an EMBL/GenBank/DDBJ whole genome shotgun (WGS) entry which is preliminary data.</text>
</comment>
<dbReference type="EMBL" id="JADCTT010000010">
    <property type="protein sequence ID" value="KAF9747024.1"/>
    <property type="molecule type" value="Genomic_DNA"/>
</dbReference>
<protein>
    <submittedName>
        <fullName evidence="2">Uncharacterized protein</fullName>
    </submittedName>
</protein>
<sequence length="103" mass="12497">MDYDTQKNTARLLRREMILRQFMNIHQAKFLILLDMRYHGTRGWGRRLPTLGFHYHLTSHHVISFYFTSPQFTSLLLFLLITVYGFFFFLISLDRIPRSYFLS</sequence>
<evidence type="ECO:0000313" key="3">
    <source>
        <dbReference type="Proteomes" id="UP000616885"/>
    </source>
</evidence>
<accession>A0A8H7KB19</accession>
<reference evidence="2" key="1">
    <citation type="submission" date="2020-10" db="EMBL/GenBank/DDBJ databases">
        <title>High-Quality Genome Resource of Clonostachys rosea strain S41 by Oxford Nanopore Long-Read Sequencing.</title>
        <authorList>
            <person name="Wang H."/>
        </authorList>
    </citation>
    <scope>NUCLEOTIDE SEQUENCE</scope>
    <source>
        <strain evidence="2">S41</strain>
    </source>
</reference>
<gene>
    <name evidence="2" type="ORF">IM811_002358</name>
</gene>
<dbReference type="AlphaFoldDB" id="A0A8H7KB19"/>
<keyword evidence="1" id="KW-1133">Transmembrane helix</keyword>
<name>A0A8H7KB19_BIOOC</name>
<evidence type="ECO:0000256" key="1">
    <source>
        <dbReference type="SAM" id="Phobius"/>
    </source>
</evidence>
<keyword evidence="1" id="KW-0472">Membrane</keyword>
<evidence type="ECO:0000313" key="2">
    <source>
        <dbReference type="EMBL" id="KAF9747024.1"/>
    </source>
</evidence>
<proteinExistence type="predicted"/>
<dbReference type="Proteomes" id="UP000616885">
    <property type="component" value="Unassembled WGS sequence"/>
</dbReference>
<keyword evidence="1" id="KW-0812">Transmembrane</keyword>
<feature type="transmembrane region" description="Helical" evidence="1">
    <location>
        <begin position="72"/>
        <end position="93"/>
    </location>
</feature>